<proteinExistence type="predicted"/>
<comment type="caution">
    <text evidence="1">The sequence shown here is derived from an EMBL/GenBank/DDBJ whole genome shotgun (WGS) entry which is preliminary data.</text>
</comment>
<organism evidence="1 2">
    <name type="scientific">Erwinia aeris</name>
    <dbReference type="NCBI Taxonomy" id="3239803"/>
    <lineage>
        <taxon>Bacteria</taxon>
        <taxon>Pseudomonadati</taxon>
        <taxon>Pseudomonadota</taxon>
        <taxon>Gammaproteobacteria</taxon>
        <taxon>Enterobacterales</taxon>
        <taxon>Erwiniaceae</taxon>
        <taxon>Erwinia</taxon>
    </lineage>
</organism>
<accession>A0ABV4E935</accession>
<dbReference type="RefSeq" id="WP_369895790.1">
    <property type="nucleotide sequence ID" value="NZ_JBGFFX010000007.1"/>
</dbReference>
<keyword evidence="2" id="KW-1185">Reference proteome</keyword>
<gene>
    <name evidence="1" type="ORF">AB6T85_13130</name>
</gene>
<evidence type="ECO:0000313" key="1">
    <source>
        <dbReference type="EMBL" id="MEY8771346.1"/>
    </source>
</evidence>
<sequence>MAQTMVKDKIDPLDLFADRVSPEVEQMMTKVAERSTRLQLDAIDQYESAKELTSEKFLQASIKELTDREKHLAEAYSSAFYRRASFGARQRAKKLNPKFMKQAALPVEGKIYTLAYKGASVQILEDADKNITVFRVSSARLPGLKRAARNPAAGLKKLSK</sequence>
<evidence type="ECO:0000313" key="2">
    <source>
        <dbReference type="Proteomes" id="UP001565243"/>
    </source>
</evidence>
<name>A0ABV4E935_9GAMM</name>
<protein>
    <submittedName>
        <fullName evidence="1">Uncharacterized protein</fullName>
    </submittedName>
</protein>
<dbReference type="Proteomes" id="UP001565243">
    <property type="component" value="Unassembled WGS sequence"/>
</dbReference>
<reference evidence="1 2" key="1">
    <citation type="submission" date="2024-07" db="EMBL/GenBank/DDBJ databases">
        <authorList>
            <person name="Hebao G."/>
        </authorList>
    </citation>
    <scope>NUCLEOTIDE SEQUENCE [LARGE SCALE GENOMIC DNA]</scope>
    <source>
        <strain evidence="1 2">ACCC 02193</strain>
    </source>
</reference>
<dbReference type="EMBL" id="JBGFFX010000007">
    <property type="protein sequence ID" value="MEY8771346.1"/>
    <property type="molecule type" value="Genomic_DNA"/>
</dbReference>